<keyword evidence="13" id="KW-1185">Reference proteome</keyword>
<evidence type="ECO:0000256" key="5">
    <source>
        <dbReference type="ARBA" id="ARBA00022727"/>
    </source>
</evidence>
<comment type="caution">
    <text evidence="12">The sequence shown here is derived from an EMBL/GenBank/DDBJ whole genome shotgun (WGS) entry which is preliminary data.</text>
</comment>
<dbReference type="Pfam" id="PF02223">
    <property type="entry name" value="Thymidylate_kin"/>
    <property type="match status" value="1"/>
</dbReference>
<dbReference type="InterPro" id="IPR039430">
    <property type="entry name" value="Thymidylate_kin-like_dom"/>
</dbReference>
<evidence type="ECO:0000313" key="12">
    <source>
        <dbReference type="EMBL" id="MFC4620341.1"/>
    </source>
</evidence>
<keyword evidence="5 10" id="KW-0545">Nucleotide biosynthesis</keyword>
<reference evidence="13" key="1">
    <citation type="journal article" date="2019" name="Int. J. Syst. Evol. Microbiol.">
        <title>The Global Catalogue of Microorganisms (GCM) 10K type strain sequencing project: providing services to taxonomists for standard genome sequencing and annotation.</title>
        <authorList>
            <consortium name="The Broad Institute Genomics Platform"/>
            <consortium name="The Broad Institute Genome Sequencing Center for Infectious Disease"/>
            <person name="Wu L."/>
            <person name="Ma J."/>
        </authorList>
    </citation>
    <scope>NUCLEOTIDE SEQUENCE [LARGE SCALE GENOMIC DNA]</scope>
    <source>
        <strain evidence="13">CGMCC 1.16306</strain>
    </source>
</reference>
<evidence type="ECO:0000259" key="11">
    <source>
        <dbReference type="Pfam" id="PF02223"/>
    </source>
</evidence>
<feature type="domain" description="Thymidylate kinase-like" evidence="11">
    <location>
        <begin position="8"/>
        <end position="199"/>
    </location>
</feature>
<dbReference type="GO" id="GO:0004798">
    <property type="term" value="F:dTMP kinase activity"/>
    <property type="evidence" value="ECO:0007669"/>
    <property type="project" value="UniProtKB-EC"/>
</dbReference>
<accession>A0ABV9GTV9</accession>
<dbReference type="Proteomes" id="UP001596022">
    <property type="component" value="Unassembled WGS sequence"/>
</dbReference>
<organism evidence="12 13">
    <name type="scientific">Camelliibacillus cellulosilyticus</name>
    <dbReference type="NCBI Taxonomy" id="2174486"/>
    <lineage>
        <taxon>Bacteria</taxon>
        <taxon>Bacillati</taxon>
        <taxon>Bacillota</taxon>
        <taxon>Bacilli</taxon>
        <taxon>Bacillales</taxon>
        <taxon>Sporolactobacillaceae</taxon>
        <taxon>Camelliibacillus</taxon>
    </lineage>
</organism>
<feature type="binding site" evidence="10">
    <location>
        <begin position="10"/>
        <end position="17"/>
    </location>
    <ligand>
        <name>ATP</name>
        <dbReference type="ChEBI" id="CHEBI:30616"/>
    </ligand>
</feature>
<evidence type="ECO:0000256" key="3">
    <source>
        <dbReference type="ARBA" id="ARBA00017144"/>
    </source>
</evidence>
<protein>
    <recommendedName>
        <fullName evidence="3 10">Thymidylate kinase</fullName>
        <ecNumber evidence="2 10">2.7.4.9</ecNumber>
    </recommendedName>
    <alternativeName>
        <fullName evidence="10">dTMP kinase</fullName>
    </alternativeName>
</protein>
<gene>
    <name evidence="10 12" type="primary">tmk</name>
    <name evidence="12" type="ORF">ACFO4N_16690</name>
</gene>
<dbReference type="Gene3D" id="3.40.50.300">
    <property type="entry name" value="P-loop containing nucleotide triphosphate hydrolases"/>
    <property type="match status" value="1"/>
</dbReference>
<evidence type="ECO:0000256" key="6">
    <source>
        <dbReference type="ARBA" id="ARBA00022741"/>
    </source>
</evidence>
<dbReference type="EC" id="2.7.4.9" evidence="2 10"/>
<keyword evidence="7 10" id="KW-0418">Kinase</keyword>
<comment type="similarity">
    <text evidence="1 10">Belongs to the thymidylate kinase family.</text>
</comment>
<dbReference type="EMBL" id="JBHSFW010000020">
    <property type="protein sequence ID" value="MFC4620341.1"/>
    <property type="molecule type" value="Genomic_DNA"/>
</dbReference>
<comment type="function">
    <text evidence="10">Phosphorylation of dTMP to form dTDP in both de novo and salvage pathways of dTTP synthesis.</text>
</comment>
<comment type="catalytic activity">
    <reaction evidence="9 10">
        <text>dTMP + ATP = dTDP + ADP</text>
        <dbReference type="Rhea" id="RHEA:13517"/>
        <dbReference type="ChEBI" id="CHEBI:30616"/>
        <dbReference type="ChEBI" id="CHEBI:58369"/>
        <dbReference type="ChEBI" id="CHEBI:63528"/>
        <dbReference type="ChEBI" id="CHEBI:456216"/>
        <dbReference type="EC" id="2.7.4.9"/>
    </reaction>
</comment>
<dbReference type="PANTHER" id="PTHR10344">
    <property type="entry name" value="THYMIDYLATE KINASE"/>
    <property type="match status" value="1"/>
</dbReference>
<evidence type="ECO:0000256" key="10">
    <source>
        <dbReference type="HAMAP-Rule" id="MF_00165"/>
    </source>
</evidence>
<evidence type="ECO:0000256" key="8">
    <source>
        <dbReference type="ARBA" id="ARBA00022840"/>
    </source>
</evidence>
<dbReference type="InterPro" id="IPR027417">
    <property type="entry name" value="P-loop_NTPase"/>
</dbReference>
<keyword evidence="6 10" id="KW-0547">Nucleotide-binding</keyword>
<dbReference type="InterPro" id="IPR018094">
    <property type="entry name" value="Thymidylate_kinase"/>
</dbReference>
<evidence type="ECO:0000313" key="13">
    <source>
        <dbReference type="Proteomes" id="UP001596022"/>
    </source>
</evidence>
<sequence length="213" mass="24275">MKGIFITFEGPDGSGKSTQIRKLAEYLQDRQWPIVLTREPGGTFIGDAIRHILLDPSYEALGDETEALLYAASRAQHIKEVIMPALNEGKIVLCDRFVDASIAYQGYGLELPLDQVIAINQFATHHLTPHRTYMLDIAPEIARARMLAQHGRGLDRIEQKHFAYHQRVREGFLRIYKENIQRICLIDGARPPEVVFEEIAHDASCFIKHKIEE</sequence>
<dbReference type="SUPFAM" id="SSF52540">
    <property type="entry name" value="P-loop containing nucleoside triphosphate hydrolases"/>
    <property type="match status" value="1"/>
</dbReference>
<keyword evidence="8 10" id="KW-0067">ATP-binding</keyword>
<dbReference type="HAMAP" id="MF_00165">
    <property type="entry name" value="Thymidylate_kinase"/>
    <property type="match status" value="1"/>
</dbReference>
<keyword evidence="4 10" id="KW-0808">Transferase</keyword>
<dbReference type="RefSeq" id="WP_376847454.1">
    <property type="nucleotide sequence ID" value="NZ_JBHSFW010000020.1"/>
</dbReference>
<evidence type="ECO:0000256" key="1">
    <source>
        <dbReference type="ARBA" id="ARBA00009776"/>
    </source>
</evidence>
<proteinExistence type="inferred from homology"/>
<dbReference type="PANTHER" id="PTHR10344:SF4">
    <property type="entry name" value="UMP-CMP KINASE 2, MITOCHONDRIAL"/>
    <property type="match status" value="1"/>
</dbReference>
<evidence type="ECO:0000256" key="7">
    <source>
        <dbReference type="ARBA" id="ARBA00022777"/>
    </source>
</evidence>
<evidence type="ECO:0000256" key="9">
    <source>
        <dbReference type="ARBA" id="ARBA00048743"/>
    </source>
</evidence>
<evidence type="ECO:0000256" key="2">
    <source>
        <dbReference type="ARBA" id="ARBA00012980"/>
    </source>
</evidence>
<name>A0ABV9GTV9_9BACL</name>
<dbReference type="NCBIfam" id="TIGR00041">
    <property type="entry name" value="DTMP_kinase"/>
    <property type="match status" value="1"/>
</dbReference>
<evidence type="ECO:0000256" key="4">
    <source>
        <dbReference type="ARBA" id="ARBA00022679"/>
    </source>
</evidence>
<dbReference type="CDD" id="cd01672">
    <property type="entry name" value="TMPK"/>
    <property type="match status" value="1"/>
</dbReference>